<keyword evidence="1" id="KW-0732">Signal</keyword>
<organism evidence="2 3">
    <name type="scientific">Streptomyces omiyaensis</name>
    <dbReference type="NCBI Taxonomy" id="68247"/>
    <lineage>
        <taxon>Bacteria</taxon>
        <taxon>Bacillati</taxon>
        <taxon>Actinomycetota</taxon>
        <taxon>Actinomycetes</taxon>
        <taxon>Kitasatosporales</taxon>
        <taxon>Streptomycetaceae</taxon>
        <taxon>Streptomyces</taxon>
    </lineage>
</organism>
<accession>A0ABW7BL56</accession>
<keyword evidence="3" id="KW-1185">Reference proteome</keyword>
<comment type="caution">
    <text evidence="2">The sequence shown here is derived from an EMBL/GenBank/DDBJ whole genome shotgun (WGS) entry which is preliminary data.</text>
</comment>
<sequence>MTIDRRTLLRGAAALGLSAPLLSAAATSAHAAGTIAGNYDVLLTEHVKNKVMLFRAFKEWTPANEGWSWQAPATAAWARLNDARFRRTDRHGWVCVVAAGGGRVGMVNFGDDDALLWSAAPGGNPHAVEYLGSHGAVVVASTSTATGADEYPGYVTLYAPTDADDATTLGLVQQFRFQDAHGLWWDGTHLFVLGKWTLAKYRLTGSLRTTRLALVDEHKWTYEFFGHSLDMDFTSPDRLVLTGGGAVWSVDKNTLALTEVRPASYGVKSFSRAADGESFWLQAINVKYPEYGTGGYWNNHVQFFDPALRTTETRGLVGYGYTAKFYRSRIATVLLTP</sequence>
<dbReference type="SUPFAM" id="SSF63825">
    <property type="entry name" value="YWTD domain"/>
    <property type="match status" value="1"/>
</dbReference>
<dbReference type="RefSeq" id="WP_189846862.1">
    <property type="nucleotide sequence ID" value="NZ_BMVV01000001.1"/>
</dbReference>
<dbReference type="PROSITE" id="PS51318">
    <property type="entry name" value="TAT"/>
    <property type="match status" value="1"/>
</dbReference>
<name>A0ABW7BL56_9ACTN</name>
<dbReference type="Proteomes" id="UP001604282">
    <property type="component" value="Unassembled WGS sequence"/>
</dbReference>
<dbReference type="InterPro" id="IPR006311">
    <property type="entry name" value="TAT_signal"/>
</dbReference>
<reference evidence="2 3" key="1">
    <citation type="submission" date="2024-10" db="EMBL/GenBank/DDBJ databases">
        <title>The Natural Products Discovery Center: Release of the First 8490 Sequenced Strains for Exploring Actinobacteria Biosynthetic Diversity.</title>
        <authorList>
            <person name="Kalkreuter E."/>
            <person name="Kautsar S.A."/>
            <person name="Yang D."/>
            <person name="Bader C.D."/>
            <person name="Teijaro C.N."/>
            <person name="Fluegel L."/>
            <person name="Davis C.M."/>
            <person name="Simpson J.R."/>
            <person name="Lauterbach L."/>
            <person name="Steele A.D."/>
            <person name="Gui C."/>
            <person name="Meng S."/>
            <person name="Li G."/>
            <person name="Viehrig K."/>
            <person name="Ye F."/>
            <person name="Su P."/>
            <person name="Kiefer A.F."/>
            <person name="Nichols A."/>
            <person name="Cepeda A.J."/>
            <person name="Yan W."/>
            <person name="Fan B."/>
            <person name="Jiang Y."/>
            <person name="Adhikari A."/>
            <person name="Zheng C.-J."/>
            <person name="Schuster L."/>
            <person name="Cowan T.M."/>
            <person name="Smanski M.J."/>
            <person name="Chevrette M.G."/>
            <person name="De Carvalho L.P.S."/>
            <person name="Shen B."/>
        </authorList>
    </citation>
    <scope>NUCLEOTIDE SEQUENCE [LARGE SCALE GENOMIC DNA]</scope>
    <source>
        <strain evidence="2 3">NPDC048229</strain>
    </source>
</reference>
<evidence type="ECO:0000313" key="3">
    <source>
        <dbReference type="Proteomes" id="UP001604282"/>
    </source>
</evidence>
<gene>
    <name evidence="2" type="ORF">ACGFYS_04925</name>
</gene>
<evidence type="ECO:0000313" key="2">
    <source>
        <dbReference type="EMBL" id="MFG3188262.1"/>
    </source>
</evidence>
<protein>
    <submittedName>
        <fullName evidence="2">Uncharacterized protein</fullName>
    </submittedName>
</protein>
<dbReference type="EMBL" id="JBICZW010000003">
    <property type="protein sequence ID" value="MFG3188262.1"/>
    <property type="molecule type" value="Genomic_DNA"/>
</dbReference>
<evidence type="ECO:0000256" key="1">
    <source>
        <dbReference type="SAM" id="SignalP"/>
    </source>
</evidence>
<feature type="chain" id="PRO_5046637787" evidence="1">
    <location>
        <begin position="32"/>
        <end position="337"/>
    </location>
</feature>
<feature type="signal peptide" evidence="1">
    <location>
        <begin position="1"/>
        <end position="31"/>
    </location>
</feature>
<proteinExistence type="predicted"/>